<feature type="compositionally biased region" description="Polar residues" evidence="1">
    <location>
        <begin position="11"/>
        <end position="21"/>
    </location>
</feature>
<dbReference type="EMBL" id="AP011948">
    <property type="protein sequence ID" value="BAM41428.1"/>
    <property type="molecule type" value="Genomic_DNA"/>
</dbReference>
<dbReference type="Proteomes" id="UP000003786">
    <property type="component" value="Chromosome 3"/>
</dbReference>
<reference evidence="2 3" key="1">
    <citation type="journal article" date="2012" name="MBio">
        <title>Comparative genome analysis of three eukaryotic parasites with differing abilities to transform leukocytes reveals key mediators of Theileria-induced leukocyte transformation.</title>
        <authorList>
            <person name="Hayashida K."/>
            <person name="Hara Y."/>
            <person name="Abe T."/>
            <person name="Yamasaki C."/>
            <person name="Toyoda A."/>
            <person name="Kosuge T."/>
            <person name="Suzuki Y."/>
            <person name="Sato Y."/>
            <person name="Kawashima S."/>
            <person name="Katayama T."/>
            <person name="Wakaguri H."/>
            <person name="Inoue N."/>
            <person name="Homma K."/>
            <person name="Tada-Umezaki M."/>
            <person name="Yagi Y."/>
            <person name="Fujii Y."/>
            <person name="Habara T."/>
            <person name="Kanehisa M."/>
            <person name="Watanabe H."/>
            <person name="Ito K."/>
            <person name="Gojobori T."/>
            <person name="Sugawara H."/>
            <person name="Imanishi T."/>
            <person name="Weir W."/>
            <person name="Gardner M."/>
            <person name="Pain A."/>
            <person name="Shiels B."/>
            <person name="Hattori M."/>
            <person name="Nene V."/>
            <person name="Sugimoto C."/>
        </authorList>
    </citation>
    <scope>NUCLEOTIDE SEQUENCE [LARGE SCALE GENOMIC DNA]</scope>
    <source>
        <strain evidence="2 3">Shintoku</strain>
    </source>
</reference>
<evidence type="ECO:0000256" key="1">
    <source>
        <dbReference type="SAM" id="MobiDB-lite"/>
    </source>
</evidence>
<dbReference type="VEuPathDB" id="PiroplasmaDB:TOT_030000689"/>
<dbReference type="AlphaFoldDB" id="J4C8V1"/>
<proteinExistence type="predicted"/>
<dbReference type="RefSeq" id="XP_009691729.1">
    <property type="nucleotide sequence ID" value="XM_009693434.1"/>
</dbReference>
<dbReference type="GeneID" id="20715848"/>
<sequence>MDWLDSVLAKDQTSSGEVDNNGNEEEQIEVVRVNDDNILFTDLTDMIKDMKSIKQESQRLNPEEMTEYKNFISTLLPKKSSEYSRTKRTGKQMNKK</sequence>
<evidence type="ECO:0000313" key="3">
    <source>
        <dbReference type="Proteomes" id="UP000003786"/>
    </source>
</evidence>
<name>J4C8V1_THEOR</name>
<organism evidence="2 3">
    <name type="scientific">Theileria orientalis strain Shintoku</name>
    <dbReference type="NCBI Taxonomy" id="869250"/>
    <lineage>
        <taxon>Eukaryota</taxon>
        <taxon>Sar</taxon>
        <taxon>Alveolata</taxon>
        <taxon>Apicomplexa</taxon>
        <taxon>Aconoidasida</taxon>
        <taxon>Piroplasmida</taxon>
        <taxon>Theileriidae</taxon>
        <taxon>Theileria</taxon>
    </lineage>
</organism>
<feature type="region of interest" description="Disordered" evidence="1">
    <location>
        <begin position="1"/>
        <end position="26"/>
    </location>
</feature>
<evidence type="ECO:0000313" key="2">
    <source>
        <dbReference type="EMBL" id="BAM41428.1"/>
    </source>
</evidence>
<accession>J4C8V1</accession>
<keyword evidence="3" id="KW-1185">Reference proteome</keyword>
<dbReference type="KEGG" id="tot:TOT_030000689"/>
<gene>
    <name evidence="2" type="ORF">TOT_030000689</name>
</gene>
<protein>
    <submittedName>
        <fullName evidence="2">Uncharacterized protein</fullName>
    </submittedName>
</protein>